<feature type="transmembrane region" description="Helical" evidence="1">
    <location>
        <begin position="58"/>
        <end position="80"/>
    </location>
</feature>
<reference evidence="3 4" key="1">
    <citation type="journal article" date="2011" name="Int. J. Syst. Evol. Microbiol.">
        <title>Zhongshania antarctica gen. nov., sp. nov. and Zhongshania guokunii sp. nov., gammaproteobacteria respectively isolated from coastal attached (fast) ice and surface seawater of the Antarctic.</title>
        <authorList>
            <person name="Li H.J."/>
            <person name="Zhang X.Y."/>
            <person name="Chen C.X."/>
            <person name="Zhang Y.J."/>
            <person name="Gao Z.M."/>
            <person name="Yu Y."/>
            <person name="Chen X.L."/>
            <person name="Chen B."/>
            <person name="Zhang Y.Z."/>
        </authorList>
    </citation>
    <scope>NUCLEOTIDE SEQUENCE [LARGE SCALE GENOMIC DNA]</scope>
    <source>
        <strain evidence="3 4">R06B22</strain>
    </source>
</reference>
<dbReference type="EMBL" id="JBFRYB010000001">
    <property type="protein sequence ID" value="MEX1665128.1"/>
    <property type="molecule type" value="Genomic_DNA"/>
</dbReference>
<gene>
    <name evidence="3" type="ORF">AB4875_06485</name>
</gene>
<feature type="transmembrane region" description="Helical" evidence="1">
    <location>
        <begin position="16"/>
        <end position="37"/>
    </location>
</feature>
<organism evidence="3 4">
    <name type="scientific">Zhongshania arctica</name>
    <dbReference type="NCBI Taxonomy" id="3238302"/>
    <lineage>
        <taxon>Bacteria</taxon>
        <taxon>Pseudomonadati</taxon>
        <taxon>Pseudomonadota</taxon>
        <taxon>Gammaproteobacteria</taxon>
        <taxon>Cellvibrionales</taxon>
        <taxon>Spongiibacteraceae</taxon>
        <taxon>Zhongshania</taxon>
    </lineage>
</organism>
<keyword evidence="1" id="KW-0812">Transmembrane</keyword>
<dbReference type="Pfam" id="PF21742">
    <property type="entry name" value="DUF6868"/>
    <property type="match status" value="1"/>
</dbReference>
<evidence type="ECO:0000313" key="3">
    <source>
        <dbReference type="EMBL" id="MEX1665128.1"/>
    </source>
</evidence>
<keyword evidence="1" id="KW-1133">Transmembrane helix</keyword>
<name>A0ABV3TVX2_9GAMM</name>
<proteinExistence type="predicted"/>
<comment type="caution">
    <text evidence="3">The sequence shown here is derived from an EMBL/GenBank/DDBJ whole genome shotgun (WGS) entry which is preliminary data.</text>
</comment>
<accession>A0ABV3TVX2</accession>
<evidence type="ECO:0000256" key="1">
    <source>
        <dbReference type="SAM" id="Phobius"/>
    </source>
</evidence>
<sequence length="82" mass="9652">MMDILLLSSFFKWCCIINFSCLLFSSLAISLIPDAIYRVHSKLFNLTRESFNTQMYQFLGIYKILILVFNFAPFLALWIIQT</sequence>
<feature type="domain" description="DUF6868" evidence="2">
    <location>
        <begin position="2"/>
        <end position="80"/>
    </location>
</feature>
<protein>
    <submittedName>
        <fullName evidence="3">DUF6868 family protein</fullName>
    </submittedName>
</protein>
<keyword evidence="4" id="KW-1185">Reference proteome</keyword>
<keyword evidence="1" id="KW-0472">Membrane</keyword>
<evidence type="ECO:0000259" key="2">
    <source>
        <dbReference type="Pfam" id="PF21742"/>
    </source>
</evidence>
<evidence type="ECO:0000313" key="4">
    <source>
        <dbReference type="Proteomes" id="UP001557484"/>
    </source>
</evidence>
<dbReference type="InterPro" id="IPR049220">
    <property type="entry name" value="DUF6868"/>
</dbReference>
<dbReference type="Proteomes" id="UP001557484">
    <property type="component" value="Unassembled WGS sequence"/>
</dbReference>
<dbReference type="RefSeq" id="WP_368375236.1">
    <property type="nucleotide sequence ID" value="NZ_JBFRYB010000001.1"/>
</dbReference>